<protein>
    <submittedName>
        <fullName evidence="1">Uncharacterized protein</fullName>
    </submittedName>
</protein>
<dbReference type="KEGG" id="clu:CLUG_01231"/>
<evidence type="ECO:0000313" key="1">
    <source>
        <dbReference type="EMBL" id="EEQ37108.1"/>
    </source>
</evidence>
<dbReference type="AlphaFoldDB" id="C4XZ49"/>
<gene>
    <name evidence="1" type="ORF">CLUG_01231</name>
</gene>
<organism evidence="1 2">
    <name type="scientific">Clavispora lusitaniae (strain ATCC 42720)</name>
    <name type="common">Yeast</name>
    <name type="synonym">Candida lusitaniae</name>
    <dbReference type="NCBI Taxonomy" id="306902"/>
    <lineage>
        <taxon>Eukaryota</taxon>
        <taxon>Fungi</taxon>
        <taxon>Dikarya</taxon>
        <taxon>Ascomycota</taxon>
        <taxon>Saccharomycotina</taxon>
        <taxon>Pichiomycetes</taxon>
        <taxon>Metschnikowiaceae</taxon>
        <taxon>Clavispora</taxon>
    </lineage>
</organism>
<reference evidence="1 2" key="1">
    <citation type="journal article" date="2009" name="Nature">
        <title>Evolution of pathogenicity and sexual reproduction in eight Candida genomes.</title>
        <authorList>
            <person name="Butler G."/>
            <person name="Rasmussen M.D."/>
            <person name="Lin M.F."/>
            <person name="Santos M.A."/>
            <person name="Sakthikumar S."/>
            <person name="Munro C.A."/>
            <person name="Rheinbay E."/>
            <person name="Grabherr M."/>
            <person name="Forche A."/>
            <person name="Reedy J.L."/>
            <person name="Agrafioti I."/>
            <person name="Arnaud M.B."/>
            <person name="Bates S."/>
            <person name="Brown A.J."/>
            <person name="Brunke S."/>
            <person name="Costanzo M.C."/>
            <person name="Fitzpatrick D.A."/>
            <person name="de Groot P.W."/>
            <person name="Harris D."/>
            <person name="Hoyer L.L."/>
            <person name="Hube B."/>
            <person name="Klis F.M."/>
            <person name="Kodira C."/>
            <person name="Lennard N."/>
            <person name="Logue M.E."/>
            <person name="Martin R."/>
            <person name="Neiman A.M."/>
            <person name="Nikolaou E."/>
            <person name="Quail M.A."/>
            <person name="Quinn J."/>
            <person name="Santos M.C."/>
            <person name="Schmitzberger F.F."/>
            <person name="Sherlock G."/>
            <person name="Shah P."/>
            <person name="Silverstein K.A."/>
            <person name="Skrzypek M.S."/>
            <person name="Soll D."/>
            <person name="Staggs R."/>
            <person name="Stansfield I."/>
            <person name="Stumpf M.P."/>
            <person name="Sudbery P.E."/>
            <person name="Srikantha T."/>
            <person name="Zeng Q."/>
            <person name="Berman J."/>
            <person name="Berriman M."/>
            <person name="Heitman J."/>
            <person name="Gow N.A."/>
            <person name="Lorenz M.C."/>
            <person name="Birren B.W."/>
            <person name="Kellis M."/>
            <person name="Cuomo C.A."/>
        </authorList>
    </citation>
    <scope>NUCLEOTIDE SEQUENCE [LARGE SCALE GENOMIC DNA]</scope>
    <source>
        <strain evidence="1 2">ATCC 42720</strain>
    </source>
</reference>
<evidence type="ECO:0000313" key="2">
    <source>
        <dbReference type="Proteomes" id="UP000007703"/>
    </source>
</evidence>
<dbReference type="HOGENOM" id="CLU_1578352_0_0_1"/>
<dbReference type="Proteomes" id="UP000007703">
    <property type="component" value="Unassembled WGS sequence"/>
</dbReference>
<dbReference type="InParanoid" id="C4XZ49"/>
<accession>C4XZ49</accession>
<name>C4XZ49_CLAL4</name>
<proteinExistence type="predicted"/>
<dbReference type="VEuPathDB" id="FungiDB:CLUG_01231"/>
<sequence>MHHPRILASIHTWHIPQQVKCAQTTVTGVNTHSITAVQRKSAIFGLYSASESFCLLPQCYLAFPALSISTVSVSLFSLHRTCNSAAFFHLSRRRSCFRAVCASATSSATQNPLRSPSHGSLRVRGTKTPQVASHVDAVENHPIKQVHLTTISALDRPLSRACSPGERLH</sequence>
<dbReference type="EMBL" id="CH408077">
    <property type="protein sequence ID" value="EEQ37108.1"/>
    <property type="molecule type" value="Genomic_DNA"/>
</dbReference>